<dbReference type="Proteomes" id="UP001058974">
    <property type="component" value="Chromosome 6"/>
</dbReference>
<sequence>MCGLYESLGISSQQILKRPYFNNLPVGGPILLLQLWLSATFVLNPHSDNPSSMEVGAKGVGLASITLEDGNIVLQETIEKYVSMFYKSKTFVSTMAPFSGRQCGPTWFHEPFPSQSDQGEFDIFDKDEVYSSPRLFPSKSKIPREILLVLPEVGKCSAAPEAAPPENPGLLEEKEVRFRIEYVLTFDLDDGVRRCG</sequence>
<evidence type="ECO:0000313" key="2">
    <source>
        <dbReference type="Proteomes" id="UP001058974"/>
    </source>
</evidence>
<reference evidence="1 2" key="1">
    <citation type="journal article" date="2022" name="Nat. Genet.">
        <title>Improved pea reference genome and pan-genome highlight genomic features and evolutionary characteristics.</title>
        <authorList>
            <person name="Yang T."/>
            <person name="Liu R."/>
            <person name="Luo Y."/>
            <person name="Hu S."/>
            <person name="Wang D."/>
            <person name="Wang C."/>
            <person name="Pandey M.K."/>
            <person name="Ge S."/>
            <person name="Xu Q."/>
            <person name="Li N."/>
            <person name="Li G."/>
            <person name="Huang Y."/>
            <person name="Saxena R.K."/>
            <person name="Ji Y."/>
            <person name="Li M."/>
            <person name="Yan X."/>
            <person name="He Y."/>
            <person name="Liu Y."/>
            <person name="Wang X."/>
            <person name="Xiang C."/>
            <person name="Varshney R.K."/>
            <person name="Ding H."/>
            <person name="Gao S."/>
            <person name="Zong X."/>
        </authorList>
    </citation>
    <scope>NUCLEOTIDE SEQUENCE [LARGE SCALE GENOMIC DNA]</scope>
    <source>
        <strain evidence="1 2">cv. Zhongwan 6</strain>
    </source>
</reference>
<proteinExistence type="predicted"/>
<name>A0A9D4WFS0_PEA</name>
<organism evidence="1 2">
    <name type="scientific">Pisum sativum</name>
    <name type="common">Garden pea</name>
    <name type="synonym">Lathyrus oleraceus</name>
    <dbReference type="NCBI Taxonomy" id="3888"/>
    <lineage>
        <taxon>Eukaryota</taxon>
        <taxon>Viridiplantae</taxon>
        <taxon>Streptophyta</taxon>
        <taxon>Embryophyta</taxon>
        <taxon>Tracheophyta</taxon>
        <taxon>Spermatophyta</taxon>
        <taxon>Magnoliopsida</taxon>
        <taxon>eudicotyledons</taxon>
        <taxon>Gunneridae</taxon>
        <taxon>Pentapetalae</taxon>
        <taxon>rosids</taxon>
        <taxon>fabids</taxon>
        <taxon>Fabales</taxon>
        <taxon>Fabaceae</taxon>
        <taxon>Papilionoideae</taxon>
        <taxon>50 kb inversion clade</taxon>
        <taxon>NPAAA clade</taxon>
        <taxon>Hologalegina</taxon>
        <taxon>IRL clade</taxon>
        <taxon>Fabeae</taxon>
        <taxon>Lathyrus</taxon>
    </lineage>
</organism>
<evidence type="ECO:0000313" key="1">
    <source>
        <dbReference type="EMBL" id="KAI5400015.1"/>
    </source>
</evidence>
<keyword evidence="2" id="KW-1185">Reference proteome</keyword>
<protein>
    <submittedName>
        <fullName evidence="1">Uncharacterized protein</fullName>
    </submittedName>
</protein>
<dbReference type="Gramene" id="Psat06G0509400-T1">
    <property type="protein sequence ID" value="KAI5400015.1"/>
    <property type="gene ID" value="KIW84_065094"/>
</dbReference>
<dbReference type="EMBL" id="JAMSHJ010000006">
    <property type="protein sequence ID" value="KAI5400015.1"/>
    <property type="molecule type" value="Genomic_DNA"/>
</dbReference>
<comment type="caution">
    <text evidence="1">The sequence shown here is derived from an EMBL/GenBank/DDBJ whole genome shotgun (WGS) entry which is preliminary data.</text>
</comment>
<gene>
    <name evidence="1" type="ORF">KIW84_065094</name>
</gene>
<dbReference type="AlphaFoldDB" id="A0A9D4WFS0"/>
<accession>A0A9D4WFS0</accession>